<dbReference type="InterPro" id="IPR047218">
    <property type="entry name" value="YocR/YhdH-like"/>
</dbReference>
<keyword evidence="4 7" id="KW-1133">Transmembrane helix</keyword>
<dbReference type="SUPFAM" id="SSF161070">
    <property type="entry name" value="SNF-like"/>
    <property type="match status" value="1"/>
</dbReference>
<feature type="transmembrane region" description="Helical" evidence="7">
    <location>
        <begin position="439"/>
        <end position="458"/>
    </location>
</feature>
<comment type="similarity">
    <text evidence="6">Belongs to the sodium:neurotransmitter symporter (SNF) (TC 2.A.22) family.</text>
</comment>
<feature type="transmembrane region" description="Helical" evidence="7">
    <location>
        <begin position="99"/>
        <end position="120"/>
    </location>
</feature>
<keyword evidence="5 7" id="KW-0472">Membrane</keyword>
<dbReference type="GO" id="GO:0016020">
    <property type="term" value="C:membrane"/>
    <property type="evidence" value="ECO:0007669"/>
    <property type="project" value="UniProtKB-SubCell"/>
</dbReference>
<dbReference type="GO" id="GO:0015293">
    <property type="term" value="F:symporter activity"/>
    <property type="evidence" value="ECO:0007669"/>
    <property type="project" value="UniProtKB-KW"/>
</dbReference>
<keyword evidence="2 6" id="KW-0813">Transport</keyword>
<accession>A0A6L5GTZ5</accession>
<dbReference type="Pfam" id="PF00209">
    <property type="entry name" value="SNF"/>
    <property type="match status" value="2"/>
</dbReference>
<feature type="transmembrane region" description="Helical" evidence="7">
    <location>
        <begin position="44"/>
        <end position="68"/>
    </location>
</feature>
<keyword evidence="3 6" id="KW-0812">Transmembrane</keyword>
<dbReference type="InterPro" id="IPR037272">
    <property type="entry name" value="SNS_sf"/>
</dbReference>
<dbReference type="PANTHER" id="PTHR42948">
    <property type="entry name" value="TRANSPORTER"/>
    <property type="match status" value="1"/>
</dbReference>
<evidence type="ECO:0000256" key="6">
    <source>
        <dbReference type="RuleBase" id="RU003732"/>
    </source>
</evidence>
<feature type="transmembrane region" description="Helical" evidence="7">
    <location>
        <begin position="262"/>
        <end position="286"/>
    </location>
</feature>
<dbReference type="CDD" id="cd10336">
    <property type="entry name" value="SLC6sbd_Tyt1-Like"/>
    <property type="match status" value="1"/>
</dbReference>
<keyword evidence="6" id="KW-0769">Symport</keyword>
<dbReference type="EMBL" id="VOGB01000005">
    <property type="protein sequence ID" value="MQM73628.1"/>
    <property type="molecule type" value="Genomic_DNA"/>
</dbReference>
<feature type="transmembrane region" description="Helical" evidence="7">
    <location>
        <begin position="12"/>
        <end position="32"/>
    </location>
</feature>
<evidence type="ECO:0000256" key="7">
    <source>
        <dbReference type="SAM" id="Phobius"/>
    </source>
</evidence>
<evidence type="ECO:0000256" key="3">
    <source>
        <dbReference type="ARBA" id="ARBA00022692"/>
    </source>
</evidence>
<dbReference type="InterPro" id="IPR000175">
    <property type="entry name" value="Na/ntran_symport"/>
</dbReference>
<organism evidence="8 9">
    <name type="scientific">Candidatus Pseudoramibacter fermentans</name>
    <dbReference type="NCBI Taxonomy" id="2594427"/>
    <lineage>
        <taxon>Bacteria</taxon>
        <taxon>Bacillati</taxon>
        <taxon>Bacillota</taxon>
        <taxon>Clostridia</taxon>
        <taxon>Eubacteriales</taxon>
        <taxon>Eubacteriaceae</taxon>
        <taxon>Pseudoramibacter</taxon>
    </lineage>
</organism>
<feature type="transmembrane region" description="Helical" evidence="7">
    <location>
        <begin position="311"/>
        <end position="332"/>
    </location>
</feature>
<name>A0A6L5GTZ5_9FIRM</name>
<evidence type="ECO:0000313" key="8">
    <source>
        <dbReference type="EMBL" id="MQM73628.1"/>
    </source>
</evidence>
<reference evidence="8" key="1">
    <citation type="journal article" date="2020" name="Appl. Environ. Microbiol.">
        <title>Medium-Chain Fatty Acid Synthesis by 'Candidatus Weimeria bifida' gen. nov., sp. nov., and 'Candidatus Pseudoramibacter fermentans' sp. nov.</title>
        <authorList>
            <person name="Scarborough M.J."/>
            <person name="Myers K.S."/>
            <person name="Donohue T.J."/>
            <person name="Noguera D.R."/>
        </authorList>
    </citation>
    <scope>NUCLEOTIDE SEQUENCE</scope>
    <source>
        <strain evidence="8">EUB1.1</strain>
    </source>
</reference>
<dbReference type="PROSITE" id="PS00610">
    <property type="entry name" value="NA_NEUROTRAN_SYMP_1"/>
    <property type="match status" value="1"/>
</dbReference>
<comment type="caution">
    <text evidence="8">The sequence shown here is derived from an EMBL/GenBank/DDBJ whole genome shotgun (WGS) entry which is preliminary data.</text>
</comment>
<gene>
    <name evidence="8" type="ORF">FRC53_09505</name>
</gene>
<feature type="transmembrane region" description="Helical" evidence="7">
    <location>
        <begin position="224"/>
        <end position="250"/>
    </location>
</feature>
<feature type="transmembrane region" description="Helical" evidence="7">
    <location>
        <begin position="175"/>
        <end position="195"/>
    </location>
</feature>
<dbReference type="PANTHER" id="PTHR42948:SF1">
    <property type="entry name" value="TRANSPORTER"/>
    <property type="match status" value="1"/>
</dbReference>
<evidence type="ECO:0000256" key="5">
    <source>
        <dbReference type="ARBA" id="ARBA00023136"/>
    </source>
</evidence>
<dbReference type="AlphaFoldDB" id="A0A6L5GTZ5"/>
<keyword evidence="9" id="KW-1185">Reference proteome</keyword>
<feature type="transmembrane region" description="Helical" evidence="7">
    <location>
        <begin position="352"/>
        <end position="375"/>
    </location>
</feature>
<sequence length="459" mass="49166">MTNQTNSEEKFSSRLGFILTSAGCAIGLGNVWRFPYITGKYGGGLFVLIYILFLLILGIPIVTAELAVGRASRKSVMRSFDVLEPAGTKWHVYKWIAMVGNYLLMMYYTTIAGWILLYFFKTARGDFVGLKSAGVAQAFGATTASPVVSVVFMAVIVVVGFAICAGGLQGGVERITKVIMVALFVLMVLLALNSIRLPGAKAGMTFYLKPNTGAMTLKTLPETIYAAMGQSLFTLGVGIGSMGIFGAYIGKEKRLFGEGVTIAALDTVIAILAGVVIFPACFSYGVKPTSGPPLIFITLPNVFNHMPHGRFWGALFFLFMTFAALSTVIAVFQNIIANFRDVTDMPLKKSCAINAVLLILLSLPCALGFNLLSFIQPLGAGSTILDLEDFLVSSNIVPVGSIIYVLFITAKAGWGFDGFLSEVNTGTGLYFPEGRGSRFYMGVVLPILIAVIMIGGYLG</sequence>
<dbReference type="PROSITE" id="PS50267">
    <property type="entry name" value="NA_NEUROTRAN_SYMP_3"/>
    <property type="match status" value="1"/>
</dbReference>
<proteinExistence type="inferred from homology"/>
<feature type="transmembrane region" description="Helical" evidence="7">
    <location>
        <begin position="395"/>
        <end position="414"/>
    </location>
</feature>
<dbReference type="Proteomes" id="UP000473648">
    <property type="component" value="Unassembled WGS sequence"/>
</dbReference>
<comment type="subcellular location">
    <subcellularLocation>
        <location evidence="1">Membrane</location>
        <topology evidence="1">Multi-pass membrane protein</topology>
    </subcellularLocation>
</comment>
<dbReference type="PRINTS" id="PR00176">
    <property type="entry name" value="NANEUSMPORT"/>
</dbReference>
<feature type="transmembrane region" description="Helical" evidence="7">
    <location>
        <begin position="147"/>
        <end position="168"/>
    </location>
</feature>
<evidence type="ECO:0000313" key="9">
    <source>
        <dbReference type="Proteomes" id="UP000473648"/>
    </source>
</evidence>
<dbReference type="NCBIfam" id="NF037979">
    <property type="entry name" value="Na_transp"/>
    <property type="match status" value="1"/>
</dbReference>
<evidence type="ECO:0000256" key="4">
    <source>
        <dbReference type="ARBA" id="ARBA00022989"/>
    </source>
</evidence>
<protein>
    <recommendedName>
        <fullName evidence="6">Transporter</fullName>
    </recommendedName>
</protein>
<evidence type="ECO:0000256" key="2">
    <source>
        <dbReference type="ARBA" id="ARBA00022448"/>
    </source>
</evidence>
<evidence type="ECO:0000256" key="1">
    <source>
        <dbReference type="ARBA" id="ARBA00004141"/>
    </source>
</evidence>